<reference evidence="2 3" key="1">
    <citation type="submission" date="2020-10" db="EMBL/GenBank/DDBJ databases">
        <title>Plant Genome Project.</title>
        <authorList>
            <person name="Zhang R.-G."/>
        </authorList>
    </citation>
    <scope>NUCLEOTIDE SEQUENCE [LARGE SCALE GENOMIC DNA]</scope>
    <source>
        <strain evidence="2">FAFU-HL-1</strain>
        <tissue evidence="2">Leaf</tissue>
    </source>
</reference>
<evidence type="ECO:0000313" key="3">
    <source>
        <dbReference type="Proteomes" id="UP000657918"/>
    </source>
</evidence>
<feature type="transmembrane region" description="Helical" evidence="1">
    <location>
        <begin position="53"/>
        <end position="79"/>
    </location>
</feature>
<name>A0A835JKC7_9ROSI</name>
<keyword evidence="3" id="KW-1185">Reference proteome</keyword>
<keyword evidence="1" id="KW-1133">Transmembrane helix</keyword>
<keyword evidence="1" id="KW-0472">Membrane</keyword>
<organism evidence="2 3">
    <name type="scientific">Salix dunnii</name>
    <dbReference type="NCBI Taxonomy" id="1413687"/>
    <lineage>
        <taxon>Eukaryota</taxon>
        <taxon>Viridiplantae</taxon>
        <taxon>Streptophyta</taxon>
        <taxon>Embryophyta</taxon>
        <taxon>Tracheophyta</taxon>
        <taxon>Spermatophyta</taxon>
        <taxon>Magnoliopsida</taxon>
        <taxon>eudicotyledons</taxon>
        <taxon>Gunneridae</taxon>
        <taxon>Pentapetalae</taxon>
        <taxon>rosids</taxon>
        <taxon>fabids</taxon>
        <taxon>Malpighiales</taxon>
        <taxon>Salicaceae</taxon>
        <taxon>Saliceae</taxon>
        <taxon>Salix</taxon>
    </lineage>
</organism>
<keyword evidence="1" id="KW-0812">Transmembrane</keyword>
<comment type="caution">
    <text evidence="2">The sequence shown here is derived from an EMBL/GenBank/DDBJ whole genome shotgun (WGS) entry which is preliminary data.</text>
</comment>
<evidence type="ECO:0000256" key="1">
    <source>
        <dbReference type="SAM" id="Phobius"/>
    </source>
</evidence>
<dbReference type="OrthoDB" id="687732at2759"/>
<proteinExistence type="predicted"/>
<protein>
    <submittedName>
        <fullName evidence="2">Uncharacterized protein</fullName>
    </submittedName>
</protein>
<dbReference type="Proteomes" id="UP000657918">
    <property type="component" value="Chromosome 11"/>
</dbReference>
<dbReference type="EMBL" id="JADGMS010000011">
    <property type="protein sequence ID" value="KAF9672827.1"/>
    <property type="molecule type" value="Genomic_DNA"/>
</dbReference>
<gene>
    <name evidence="2" type="ORF">SADUNF_Sadunf11G0084700</name>
</gene>
<dbReference type="AlphaFoldDB" id="A0A835JKC7"/>
<feature type="transmembrane region" description="Helical" evidence="1">
    <location>
        <begin position="12"/>
        <end position="33"/>
    </location>
</feature>
<sequence length="151" mass="17081">MAAGNASPDFKVLVFLYLILAAIIALEGVEALFQHRIVRAYCHRGETPESLLIISEGTLIIYEYLILVVFDTIISCIFFKSCKATSYRINQQDQRSVRPFYHAQGQPYGAHHLTPLCFSSIISIPSPISWHADDYVEDHKKDHKKPPGFPC</sequence>
<evidence type="ECO:0000313" key="2">
    <source>
        <dbReference type="EMBL" id="KAF9672827.1"/>
    </source>
</evidence>
<accession>A0A835JKC7</accession>